<protein>
    <submittedName>
        <fullName evidence="1">Uncharacterized protein</fullName>
    </submittedName>
</protein>
<reference evidence="1 2" key="1">
    <citation type="journal article" date="2013" name="PLoS Genet.">
        <title>The genome and development-dependent transcriptomes of Pyronema confluens: a window into fungal evolution.</title>
        <authorList>
            <person name="Traeger S."/>
            <person name="Altegoer F."/>
            <person name="Freitag M."/>
            <person name="Gabaldon T."/>
            <person name="Kempken F."/>
            <person name="Kumar A."/>
            <person name="Marcet-Houben M."/>
            <person name="Poggeler S."/>
            <person name="Stajich J.E."/>
            <person name="Nowrousian M."/>
        </authorList>
    </citation>
    <scope>NUCLEOTIDE SEQUENCE [LARGE SCALE GENOMIC DNA]</scope>
    <source>
        <strain evidence="2">CBS 100304</strain>
        <tissue evidence="1">Vegetative mycelium</tissue>
    </source>
</reference>
<dbReference type="Proteomes" id="UP000018144">
    <property type="component" value="Unassembled WGS sequence"/>
</dbReference>
<organism evidence="1 2">
    <name type="scientific">Pyronema omphalodes (strain CBS 100304)</name>
    <name type="common">Pyronema confluens</name>
    <dbReference type="NCBI Taxonomy" id="1076935"/>
    <lineage>
        <taxon>Eukaryota</taxon>
        <taxon>Fungi</taxon>
        <taxon>Dikarya</taxon>
        <taxon>Ascomycota</taxon>
        <taxon>Pezizomycotina</taxon>
        <taxon>Pezizomycetes</taxon>
        <taxon>Pezizales</taxon>
        <taxon>Pyronemataceae</taxon>
        <taxon>Pyronema</taxon>
    </lineage>
</organism>
<keyword evidence="2" id="KW-1185">Reference proteome</keyword>
<accession>U4L380</accession>
<dbReference type="AlphaFoldDB" id="U4L380"/>
<dbReference type="EMBL" id="HF935501">
    <property type="protein sequence ID" value="CCX09983.1"/>
    <property type="molecule type" value="Genomic_DNA"/>
</dbReference>
<name>U4L380_PYROM</name>
<sequence>MLLFSRSCWIVVCSSASQRRIRTESLRELMMIFGAFIYPWRPNLR</sequence>
<evidence type="ECO:0000313" key="1">
    <source>
        <dbReference type="EMBL" id="CCX09983.1"/>
    </source>
</evidence>
<evidence type="ECO:0000313" key="2">
    <source>
        <dbReference type="Proteomes" id="UP000018144"/>
    </source>
</evidence>
<gene>
    <name evidence="1" type="ORF">PCON_09576</name>
</gene>
<proteinExistence type="predicted"/>